<protein>
    <submittedName>
        <fullName evidence="2">Uncharacterized protein</fullName>
    </submittedName>
</protein>
<dbReference type="Proteomes" id="UP000269379">
    <property type="component" value="Unassembled WGS sequence"/>
</dbReference>
<gene>
    <name evidence="2" type="ORF">EGT70_30035</name>
</gene>
<name>A0AAX1ZUA5_BURML</name>
<comment type="caution">
    <text evidence="2">The sequence shown here is derived from an EMBL/GenBank/DDBJ whole genome shotgun (WGS) entry which is preliminary data.</text>
</comment>
<reference evidence="3" key="1">
    <citation type="submission" date="2018-10" db="EMBL/GenBank/DDBJ databases">
        <title>FDA dAtabase for Regulatory Grade micrObial Sequences (FDA-ARGOS): Supporting development and validation of Infectious Disease Dx tests.</title>
        <authorList>
            <person name="Minogue T."/>
            <person name="Wolcott M."/>
            <person name="Wasieloski L."/>
            <person name="Aguilar W."/>
            <person name="Moore D."/>
            <person name="Jaissle J."/>
            <person name="Tallon L."/>
            <person name="Sadzewicz L."/>
            <person name="Zhao X."/>
            <person name="Vavikolanu K."/>
            <person name="Mehta A."/>
            <person name="Aluvathingal J."/>
            <person name="Nadendla S."/>
            <person name="Yan Y."/>
            <person name="Sichtig H."/>
        </authorList>
    </citation>
    <scope>NUCLEOTIDE SEQUENCE [LARGE SCALE GENOMIC DNA]</scope>
    <source>
        <strain evidence="3">FDAARGOS_588</strain>
    </source>
</reference>
<feature type="region of interest" description="Disordered" evidence="1">
    <location>
        <begin position="1"/>
        <end position="28"/>
    </location>
</feature>
<evidence type="ECO:0000256" key="1">
    <source>
        <dbReference type="SAM" id="MobiDB-lite"/>
    </source>
</evidence>
<organism evidence="2 3">
    <name type="scientific">Burkholderia mallei</name>
    <name type="common">Pseudomonas mallei</name>
    <dbReference type="NCBI Taxonomy" id="13373"/>
    <lineage>
        <taxon>Bacteria</taxon>
        <taxon>Pseudomonadati</taxon>
        <taxon>Pseudomonadota</taxon>
        <taxon>Betaproteobacteria</taxon>
        <taxon>Burkholderiales</taxon>
        <taxon>Burkholderiaceae</taxon>
        <taxon>Burkholderia</taxon>
        <taxon>pseudomallei group</taxon>
    </lineage>
</organism>
<sequence length="61" mass="6696">MQSAHRRMWRRTDKPSNFHTYIPAPGQSTGQIDITRAAQVAIIACGVGATHSEPDGNCHIH</sequence>
<accession>A0AAX1ZUA5</accession>
<dbReference type="AlphaFoldDB" id="A0AAX1ZUA5"/>
<evidence type="ECO:0000313" key="3">
    <source>
        <dbReference type="Proteomes" id="UP000269379"/>
    </source>
</evidence>
<proteinExistence type="predicted"/>
<evidence type="ECO:0000313" key="2">
    <source>
        <dbReference type="EMBL" id="RUN03932.1"/>
    </source>
</evidence>
<dbReference type="EMBL" id="RKJW01000001">
    <property type="protein sequence ID" value="RUN03932.1"/>
    <property type="molecule type" value="Genomic_DNA"/>
</dbReference>